<dbReference type="AlphaFoldDB" id="A0A7J7GXL8"/>
<evidence type="ECO:0000313" key="5">
    <source>
        <dbReference type="EMBL" id="KAF5945532.1"/>
    </source>
</evidence>
<evidence type="ECO:0000259" key="4">
    <source>
        <dbReference type="Pfam" id="PF00338"/>
    </source>
</evidence>
<dbReference type="Pfam" id="PF00338">
    <property type="entry name" value="Ribosomal_S10"/>
    <property type="match status" value="1"/>
</dbReference>
<accession>A0A7J7GXL8</accession>
<protein>
    <recommendedName>
        <fullName evidence="4">Small ribosomal subunit protein uS10 domain-containing protein</fullName>
    </recommendedName>
</protein>
<evidence type="ECO:0000256" key="1">
    <source>
        <dbReference type="ARBA" id="ARBA00007102"/>
    </source>
</evidence>
<dbReference type="Proteomes" id="UP000593564">
    <property type="component" value="Unassembled WGS sequence"/>
</dbReference>
<dbReference type="GO" id="GO:0006412">
    <property type="term" value="P:translation"/>
    <property type="evidence" value="ECO:0007669"/>
    <property type="project" value="InterPro"/>
</dbReference>
<evidence type="ECO:0000256" key="3">
    <source>
        <dbReference type="ARBA" id="ARBA00023274"/>
    </source>
</evidence>
<keyword evidence="3" id="KW-0687">Ribonucleoprotein</keyword>
<reference evidence="6" key="1">
    <citation type="journal article" date="2020" name="Nat. Commun.">
        <title>Genome assembly of wild tea tree DASZ reveals pedigree and selection history of tea varieties.</title>
        <authorList>
            <person name="Zhang W."/>
            <person name="Zhang Y."/>
            <person name="Qiu H."/>
            <person name="Guo Y."/>
            <person name="Wan H."/>
            <person name="Zhang X."/>
            <person name="Scossa F."/>
            <person name="Alseekh S."/>
            <person name="Zhang Q."/>
            <person name="Wang P."/>
            <person name="Xu L."/>
            <person name="Schmidt M.H."/>
            <person name="Jia X."/>
            <person name="Li D."/>
            <person name="Zhu A."/>
            <person name="Guo F."/>
            <person name="Chen W."/>
            <person name="Ni D."/>
            <person name="Usadel B."/>
            <person name="Fernie A.R."/>
            <person name="Wen W."/>
        </authorList>
    </citation>
    <scope>NUCLEOTIDE SEQUENCE [LARGE SCALE GENOMIC DNA]</scope>
    <source>
        <strain evidence="6">cv. G240</strain>
    </source>
</reference>
<keyword evidence="6" id="KW-1185">Reference proteome</keyword>
<proteinExistence type="inferred from homology"/>
<dbReference type="InterPro" id="IPR027486">
    <property type="entry name" value="Ribosomal_uS10_dom"/>
</dbReference>
<sequence length="229" mass="25921">MFCLGYPTCSNRHTRSEPHECGRFRKHIRVGYWGLSTGTSRACSTKLEVFSYLKGKAGLLASPQLLPDACPSYHATNACSKFLCGSRCLSSQAGAESSNIRNTFHLPPSTGRVALPKSRVLYTVLRSPHIDKKSREQFCMITKKELRIIKRDRSELSKMMFWLKRQRIFGAQCEMMLSCKTHLDKETLQRLLQNDEFPTKALAGQRAQPNAGTKKTAEEAVIRLRICSF</sequence>
<dbReference type="Gene3D" id="3.30.70.600">
    <property type="entry name" value="Ribosomal protein S10 domain"/>
    <property type="match status" value="1"/>
</dbReference>
<gene>
    <name evidence="5" type="ORF">HYC85_015760</name>
</gene>
<comment type="caution">
    <text evidence="5">The sequence shown here is derived from an EMBL/GenBank/DDBJ whole genome shotgun (WGS) entry which is preliminary data.</text>
</comment>
<comment type="similarity">
    <text evidence="1">Belongs to the universal ribosomal protein uS10 family.</text>
</comment>
<dbReference type="GO" id="GO:0003735">
    <property type="term" value="F:structural constituent of ribosome"/>
    <property type="evidence" value="ECO:0007669"/>
    <property type="project" value="InterPro"/>
</dbReference>
<dbReference type="GO" id="GO:0005840">
    <property type="term" value="C:ribosome"/>
    <property type="evidence" value="ECO:0007669"/>
    <property type="project" value="UniProtKB-KW"/>
</dbReference>
<dbReference type="PANTHER" id="PTHR11700">
    <property type="entry name" value="30S RIBOSOMAL PROTEIN S10 FAMILY MEMBER"/>
    <property type="match status" value="1"/>
</dbReference>
<feature type="domain" description="Small ribosomal subunit protein uS10" evidence="4">
    <location>
        <begin position="109"/>
        <end position="156"/>
    </location>
</feature>
<dbReference type="GO" id="GO:1990904">
    <property type="term" value="C:ribonucleoprotein complex"/>
    <property type="evidence" value="ECO:0007669"/>
    <property type="project" value="UniProtKB-KW"/>
</dbReference>
<organism evidence="5 6">
    <name type="scientific">Camellia sinensis</name>
    <name type="common">Tea plant</name>
    <name type="synonym">Thea sinensis</name>
    <dbReference type="NCBI Taxonomy" id="4442"/>
    <lineage>
        <taxon>Eukaryota</taxon>
        <taxon>Viridiplantae</taxon>
        <taxon>Streptophyta</taxon>
        <taxon>Embryophyta</taxon>
        <taxon>Tracheophyta</taxon>
        <taxon>Spermatophyta</taxon>
        <taxon>Magnoliopsida</taxon>
        <taxon>eudicotyledons</taxon>
        <taxon>Gunneridae</taxon>
        <taxon>Pentapetalae</taxon>
        <taxon>asterids</taxon>
        <taxon>Ericales</taxon>
        <taxon>Theaceae</taxon>
        <taxon>Camellia</taxon>
    </lineage>
</organism>
<evidence type="ECO:0000313" key="6">
    <source>
        <dbReference type="Proteomes" id="UP000593564"/>
    </source>
</evidence>
<dbReference type="InterPro" id="IPR001848">
    <property type="entry name" value="Ribosomal_uS10"/>
</dbReference>
<evidence type="ECO:0000256" key="2">
    <source>
        <dbReference type="ARBA" id="ARBA00022980"/>
    </source>
</evidence>
<dbReference type="SUPFAM" id="SSF54999">
    <property type="entry name" value="Ribosomal protein S10"/>
    <property type="match status" value="1"/>
</dbReference>
<dbReference type="InterPro" id="IPR036838">
    <property type="entry name" value="Ribosomal_uS10_dom_sf"/>
</dbReference>
<keyword evidence="2" id="KW-0689">Ribosomal protein</keyword>
<reference evidence="5 6" key="2">
    <citation type="submission" date="2020-07" db="EMBL/GenBank/DDBJ databases">
        <title>Genome assembly of wild tea tree DASZ reveals pedigree and selection history of tea varieties.</title>
        <authorList>
            <person name="Zhang W."/>
        </authorList>
    </citation>
    <scope>NUCLEOTIDE SEQUENCE [LARGE SCALE GENOMIC DNA]</scope>
    <source>
        <strain evidence="6">cv. G240</strain>
        <tissue evidence="5">Leaf</tissue>
    </source>
</reference>
<name>A0A7J7GXL8_CAMSI</name>
<dbReference type="EMBL" id="JACBKZ010000007">
    <property type="protein sequence ID" value="KAF5945532.1"/>
    <property type="molecule type" value="Genomic_DNA"/>
</dbReference>